<feature type="binding site" evidence="7">
    <location>
        <position position="189"/>
    </location>
    <ligand>
        <name>ATP</name>
        <dbReference type="ChEBI" id="CHEBI:30616"/>
    </ligand>
</feature>
<dbReference type="EMBL" id="CABFNO020001429">
    <property type="protein sequence ID" value="CAG9987311.1"/>
    <property type="molecule type" value="Genomic_DNA"/>
</dbReference>
<feature type="domain" description="Protein kinase" evidence="10">
    <location>
        <begin position="44"/>
        <end position="310"/>
    </location>
</feature>
<proteinExistence type="predicted"/>
<sequence>MAEPPRLSRQVSDLRLETEFLQSSTEHLIQGAGQGSMRQRWRSHDQKPILGQGSYGVVRLERSESDPVALRAVKQIKKSDPNGNAIEYTRELEAIVRFSHSELKHRFVCSSGWFEDEASIFIVMEYLMDGDLSHHIKSPLPESDVTEIIGQILEGLGHMHDHGFIHRDLKPGNIMVAAKQPSWKVKIADFGVSKERHLASISPNTFYVGTLGYAAPEQLAVGKLPDSSVHGNEADLWSVGIITFRILTGKLPFPDTQALSRYTFGKIQFPVDQLDSVNTSRNAERFIRGLLVFQPHERMSARTSLSHPWMSSRNATEESQLSLRSIESMHSHSSYPVSQVSELPSARWSDVWDSTPAPPDTIRPEKQQEQPRKPLGPPPQLPSVTELSQSSQPPSSPLSNTNKPAQAYRTSEQSSESSLPSPQNASAGLLAERTGKGGALKKYLRAAQIGVAKKLVDSQKYQEAVPSLKQLLSISSELDGTQQASVADLGALAFIEALVPIEEIEAYLYQNESFKSIYLESLIQKNKERCAAEAYQEAAPWLKQLLENYDHLNSNQQEIVVSLAALAFIESGAQVEGILGQNSEFGVVYGRMRVLKVEEWFAQDRHYDIINLLEEYRSLELPPWSPDQLSEYPNTNEEIRLRMRLAACLNHTGDAEQARSILENLLLFMADSHDQRAPVHIMMSETLTTTAYQSEELKWQVLAKNHAEEAANLYMASAGLASPGTLKAATLVAGLSEELGDEDQDAWKQILADAKHHNRLAKIRKFTSEANKFKRKKHAQALVLCQTRMIEASHTDPDRAVEIALDYLKSNFAMPYGQNFCEQCAEEYFRRSEFSWTAAPPPEWTVCQHDGNIAMIFSPLHFFACAGRKQSSGSPPHCAQEVACILDMAGTEPIINNVISYGGGSDGIFPITPLWVAAFWGHMEVVNSFLNRKDIDINIGSQSIQRLGFHKLVAGELTILAVLSRMSRDQLDICLRESAGERARYPFWPWCFATRDILHTTLMTLGPGSGSIGVPWRFQSQWMADGEEVRCSLLIILLAFPVAIAAFPMPRLEALEMLLEYGADIRSTGPKLKLENQPAILNVVNALGLGLSDAIGKLEALSTTKPKDQIHRPVLYMEQDNSESNRRYLHNEIKTSIAMTHHVIKALPSFTPDGSGEGSYTSFGLQWNNYWSDVTKQFFHLESRTRLVGKRDRVLHLMERPKRLRLDSARFTISLPERVFPHNKLGLPPNSKVLQNPDKDWIDLEKLRNLLESDIARVLRKIGWIDQTVLFDRAGPYLDHRASLP</sequence>
<keyword evidence="12" id="KW-1185">Reference proteome</keyword>
<dbReference type="PANTHER" id="PTHR24350">
    <property type="entry name" value="SERINE/THREONINE-PROTEIN KINASE IAL-RELATED"/>
    <property type="match status" value="1"/>
</dbReference>
<dbReference type="SMART" id="SM00220">
    <property type="entry name" value="S_TKc"/>
    <property type="match status" value="1"/>
</dbReference>
<dbReference type="Gene3D" id="1.10.510.10">
    <property type="entry name" value="Transferase(Phosphotransferase) domain 1"/>
    <property type="match status" value="1"/>
</dbReference>
<name>A0A9N9UH55_9HYPO</name>
<feature type="region of interest" description="Disordered" evidence="9">
    <location>
        <begin position="346"/>
        <end position="426"/>
    </location>
</feature>
<feature type="compositionally biased region" description="Low complexity" evidence="9">
    <location>
        <begin position="411"/>
        <end position="423"/>
    </location>
</feature>
<evidence type="ECO:0000256" key="4">
    <source>
        <dbReference type="ARBA" id="ARBA00022777"/>
    </source>
</evidence>
<dbReference type="InterPro" id="IPR011009">
    <property type="entry name" value="Kinase-like_dom_sf"/>
</dbReference>
<dbReference type="InterPro" id="IPR000719">
    <property type="entry name" value="Prot_kinase_dom"/>
</dbReference>
<accession>A0A9N9UH55</accession>
<evidence type="ECO:0000256" key="6">
    <source>
        <dbReference type="PIRSR" id="PIRSR630616-1"/>
    </source>
</evidence>
<dbReference type="SUPFAM" id="SSF56112">
    <property type="entry name" value="Protein kinase-like (PK-like)"/>
    <property type="match status" value="1"/>
</dbReference>
<dbReference type="PROSITE" id="PS00108">
    <property type="entry name" value="PROTEIN_KINASE_ST"/>
    <property type="match status" value="1"/>
</dbReference>
<dbReference type="PROSITE" id="PS50011">
    <property type="entry name" value="PROTEIN_KINASE_DOM"/>
    <property type="match status" value="1"/>
</dbReference>
<reference evidence="12" key="1">
    <citation type="submission" date="2019-06" db="EMBL/GenBank/DDBJ databases">
        <authorList>
            <person name="Broberg M."/>
        </authorList>
    </citation>
    <scope>NUCLEOTIDE SEQUENCE [LARGE SCALE GENOMIC DNA]</scope>
</reference>
<reference evidence="11 12" key="2">
    <citation type="submission" date="2021-10" db="EMBL/GenBank/DDBJ databases">
        <authorList>
            <person name="Piombo E."/>
        </authorList>
    </citation>
    <scope>NUCLEOTIDE SEQUENCE [LARGE SCALE GENOMIC DNA]</scope>
</reference>
<protein>
    <recommendedName>
        <fullName evidence="10">Protein kinase domain-containing protein</fullName>
    </recommendedName>
</protein>
<evidence type="ECO:0000256" key="9">
    <source>
        <dbReference type="SAM" id="MobiDB-lite"/>
    </source>
</evidence>
<keyword evidence="5 7" id="KW-0067">ATP-binding</keyword>
<keyword evidence="1" id="KW-0723">Serine/threonine-protein kinase</keyword>
<evidence type="ECO:0000256" key="8">
    <source>
        <dbReference type="PIRSR" id="PIRSR630616-3"/>
    </source>
</evidence>
<dbReference type="InterPro" id="IPR002110">
    <property type="entry name" value="Ankyrin_rpt"/>
</dbReference>
<feature type="binding site" evidence="7">
    <location>
        <position position="74"/>
    </location>
    <ligand>
        <name>ATP</name>
        <dbReference type="ChEBI" id="CHEBI:30616"/>
    </ligand>
</feature>
<dbReference type="OrthoDB" id="5140387at2759"/>
<dbReference type="InterPro" id="IPR030616">
    <property type="entry name" value="Aur-like"/>
</dbReference>
<feature type="active site" description="Proton acceptor" evidence="6">
    <location>
        <position position="168"/>
    </location>
</feature>
<keyword evidence="4" id="KW-0418">Kinase</keyword>
<dbReference type="InterPro" id="IPR008271">
    <property type="entry name" value="Ser/Thr_kinase_AS"/>
</dbReference>
<evidence type="ECO:0000259" key="10">
    <source>
        <dbReference type="PROSITE" id="PS50011"/>
    </source>
</evidence>
<feature type="compositionally biased region" description="Basic and acidic residues" evidence="9">
    <location>
        <begin position="362"/>
        <end position="372"/>
    </location>
</feature>
<feature type="cross-link" description="Glycyl lysine isopeptide (Lys-Gly) (interchain with G-Cter in SUMO2)" evidence="8">
    <location>
        <position position="170"/>
    </location>
</feature>
<evidence type="ECO:0000256" key="2">
    <source>
        <dbReference type="ARBA" id="ARBA00022679"/>
    </source>
</evidence>
<evidence type="ECO:0000256" key="7">
    <source>
        <dbReference type="PIRSR" id="PIRSR630616-2"/>
    </source>
</evidence>
<feature type="region of interest" description="Disordered" evidence="9">
    <location>
        <begin position="303"/>
        <end position="325"/>
    </location>
</feature>
<evidence type="ECO:0000256" key="3">
    <source>
        <dbReference type="ARBA" id="ARBA00022741"/>
    </source>
</evidence>
<dbReference type="Pfam" id="PF00023">
    <property type="entry name" value="Ank"/>
    <property type="match status" value="1"/>
</dbReference>
<feature type="compositionally biased region" description="Polar residues" evidence="9">
    <location>
        <begin position="400"/>
        <end position="410"/>
    </location>
</feature>
<dbReference type="Pfam" id="PF00069">
    <property type="entry name" value="Pkinase"/>
    <property type="match status" value="1"/>
</dbReference>
<organism evidence="11 12">
    <name type="scientific">Clonostachys byssicola</name>
    <dbReference type="NCBI Taxonomy" id="160290"/>
    <lineage>
        <taxon>Eukaryota</taxon>
        <taxon>Fungi</taxon>
        <taxon>Dikarya</taxon>
        <taxon>Ascomycota</taxon>
        <taxon>Pezizomycotina</taxon>
        <taxon>Sordariomycetes</taxon>
        <taxon>Hypocreomycetidae</taxon>
        <taxon>Hypocreales</taxon>
        <taxon>Bionectriaceae</taxon>
        <taxon>Clonostachys</taxon>
    </lineage>
</organism>
<dbReference type="GO" id="GO:0004674">
    <property type="term" value="F:protein serine/threonine kinase activity"/>
    <property type="evidence" value="ECO:0007669"/>
    <property type="project" value="UniProtKB-KW"/>
</dbReference>
<evidence type="ECO:0000313" key="11">
    <source>
        <dbReference type="EMBL" id="CAG9987311.1"/>
    </source>
</evidence>
<gene>
    <name evidence="11" type="ORF">CBYS24578_00018578</name>
</gene>
<evidence type="ECO:0000256" key="5">
    <source>
        <dbReference type="ARBA" id="ARBA00022840"/>
    </source>
</evidence>
<keyword evidence="2" id="KW-0808">Transferase</keyword>
<keyword evidence="3 7" id="KW-0547">Nucleotide-binding</keyword>
<feature type="compositionally biased region" description="Low complexity" evidence="9">
    <location>
        <begin position="387"/>
        <end position="399"/>
    </location>
</feature>
<dbReference type="GO" id="GO:0005524">
    <property type="term" value="F:ATP binding"/>
    <property type="evidence" value="ECO:0007669"/>
    <property type="project" value="UniProtKB-KW"/>
</dbReference>
<evidence type="ECO:0000256" key="1">
    <source>
        <dbReference type="ARBA" id="ARBA00022527"/>
    </source>
</evidence>
<comment type="caution">
    <text evidence="11">The sequence shown here is derived from an EMBL/GenBank/DDBJ whole genome shotgun (WGS) entry which is preliminary data.</text>
</comment>
<evidence type="ECO:0000313" key="12">
    <source>
        <dbReference type="Proteomes" id="UP000754883"/>
    </source>
</evidence>
<dbReference type="Proteomes" id="UP000754883">
    <property type="component" value="Unassembled WGS sequence"/>
</dbReference>